<dbReference type="AlphaFoldDB" id="A0AAE2SAA2"/>
<gene>
    <name evidence="2" type="ORF">JIN83_05365</name>
</gene>
<organism evidence="2 3">
    <name type="scientific">Oceaniferula flava</name>
    <dbReference type="NCBI Taxonomy" id="2800421"/>
    <lineage>
        <taxon>Bacteria</taxon>
        <taxon>Pseudomonadati</taxon>
        <taxon>Verrucomicrobiota</taxon>
        <taxon>Verrucomicrobiia</taxon>
        <taxon>Verrucomicrobiales</taxon>
        <taxon>Verrucomicrobiaceae</taxon>
        <taxon>Oceaniferula</taxon>
    </lineage>
</organism>
<dbReference type="NCBIfam" id="TIGR00738">
    <property type="entry name" value="rrf2_super"/>
    <property type="match status" value="1"/>
</dbReference>
<dbReference type="Pfam" id="PF02082">
    <property type="entry name" value="Rrf2"/>
    <property type="match status" value="1"/>
</dbReference>
<dbReference type="PANTHER" id="PTHR33221:SF4">
    <property type="entry name" value="HTH-TYPE TRANSCRIPTIONAL REPRESSOR NSRR"/>
    <property type="match status" value="1"/>
</dbReference>
<dbReference type="InterPro" id="IPR000944">
    <property type="entry name" value="Tscrpt_reg_Rrf2"/>
</dbReference>
<comment type="caution">
    <text evidence="2">The sequence shown here is derived from an EMBL/GenBank/DDBJ whole genome shotgun (WGS) entry which is preliminary data.</text>
</comment>
<dbReference type="PROSITE" id="PS51197">
    <property type="entry name" value="HTH_RRF2_2"/>
    <property type="match status" value="1"/>
</dbReference>
<dbReference type="GO" id="GO:0003700">
    <property type="term" value="F:DNA-binding transcription factor activity"/>
    <property type="evidence" value="ECO:0007669"/>
    <property type="project" value="TreeGrafter"/>
</dbReference>
<dbReference type="Proteomes" id="UP000634206">
    <property type="component" value="Unassembled WGS sequence"/>
</dbReference>
<sequence length="145" mass="16376">MKLTYYTDYAFRILIYMLLHPGETVSTRKIAEAYRISPNHLNKVSQKLVQLNMLEAKRGRGGGIKITKSALEWRLGDLVKELESVTELANCCGRSQEAPCVISPACHLRGLLAEVQATFYQSLNKYRVGNLIDKKSDAMRTLLTQ</sequence>
<dbReference type="Gene3D" id="1.10.10.10">
    <property type="entry name" value="Winged helix-like DNA-binding domain superfamily/Winged helix DNA-binding domain"/>
    <property type="match status" value="1"/>
</dbReference>
<keyword evidence="3" id="KW-1185">Reference proteome</keyword>
<evidence type="ECO:0000313" key="3">
    <source>
        <dbReference type="Proteomes" id="UP000634206"/>
    </source>
</evidence>
<name>A0AAE2SAA2_9BACT</name>
<evidence type="ECO:0000256" key="1">
    <source>
        <dbReference type="ARBA" id="ARBA00023125"/>
    </source>
</evidence>
<dbReference type="InterPro" id="IPR036390">
    <property type="entry name" value="WH_DNA-bd_sf"/>
</dbReference>
<dbReference type="SUPFAM" id="SSF46785">
    <property type="entry name" value="Winged helix' DNA-binding domain"/>
    <property type="match status" value="1"/>
</dbReference>
<evidence type="ECO:0000313" key="2">
    <source>
        <dbReference type="EMBL" id="MBK1854375.1"/>
    </source>
</evidence>
<dbReference type="GO" id="GO:0005829">
    <property type="term" value="C:cytosol"/>
    <property type="evidence" value="ECO:0007669"/>
    <property type="project" value="TreeGrafter"/>
</dbReference>
<accession>A0AAE2SAA2</accession>
<keyword evidence="1" id="KW-0238">DNA-binding</keyword>
<dbReference type="RefSeq" id="WP_309488982.1">
    <property type="nucleotide sequence ID" value="NZ_JAENIG010000003.1"/>
</dbReference>
<reference evidence="2" key="1">
    <citation type="submission" date="2021-01" db="EMBL/GenBank/DDBJ databases">
        <title>Modified the classification status of verrucomicrobia.</title>
        <authorList>
            <person name="Feng X."/>
        </authorList>
    </citation>
    <scope>NUCLEOTIDE SEQUENCE</scope>
    <source>
        <strain evidence="2">5K15</strain>
    </source>
</reference>
<proteinExistence type="predicted"/>
<dbReference type="GO" id="GO:0003677">
    <property type="term" value="F:DNA binding"/>
    <property type="evidence" value="ECO:0007669"/>
    <property type="project" value="UniProtKB-KW"/>
</dbReference>
<dbReference type="EMBL" id="JAENIG010000003">
    <property type="protein sequence ID" value="MBK1854375.1"/>
    <property type="molecule type" value="Genomic_DNA"/>
</dbReference>
<dbReference type="InterPro" id="IPR036388">
    <property type="entry name" value="WH-like_DNA-bd_sf"/>
</dbReference>
<protein>
    <submittedName>
        <fullName evidence="2">Rrf2 family transcriptional regulator</fullName>
    </submittedName>
</protein>
<dbReference type="PANTHER" id="PTHR33221">
    <property type="entry name" value="WINGED HELIX-TURN-HELIX TRANSCRIPTIONAL REGULATOR, RRF2 FAMILY"/>
    <property type="match status" value="1"/>
</dbReference>